<proteinExistence type="predicted"/>
<evidence type="ECO:0000313" key="11">
    <source>
        <dbReference type="Proteomes" id="UP000199448"/>
    </source>
</evidence>
<dbReference type="Gene3D" id="3.10.450.350">
    <property type="match status" value="1"/>
</dbReference>
<evidence type="ECO:0000256" key="4">
    <source>
        <dbReference type="ARBA" id="ARBA00022723"/>
    </source>
</evidence>
<dbReference type="PANTHER" id="PTHR21666:SF288">
    <property type="entry name" value="CELL DIVISION PROTEIN YTFB"/>
    <property type="match status" value="1"/>
</dbReference>
<dbReference type="Gene3D" id="2.70.70.10">
    <property type="entry name" value="Glucose Permease (Domain IIA)"/>
    <property type="match status" value="1"/>
</dbReference>
<organism evidence="10 11">
    <name type="scientific">Salinimicrobium catena</name>
    <dbReference type="NCBI Taxonomy" id="390640"/>
    <lineage>
        <taxon>Bacteria</taxon>
        <taxon>Pseudomonadati</taxon>
        <taxon>Bacteroidota</taxon>
        <taxon>Flavobacteriia</taxon>
        <taxon>Flavobacteriales</taxon>
        <taxon>Flavobacteriaceae</taxon>
        <taxon>Salinimicrobium</taxon>
    </lineage>
</organism>
<keyword evidence="11" id="KW-1185">Reference proteome</keyword>
<dbReference type="FunFam" id="2.70.70.10:FF:000002">
    <property type="entry name" value="Murein DD-endopeptidase MepM"/>
    <property type="match status" value="1"/>
</dbReference>
<dbReference type="STRING" id="390640.SAMN04488034_101642"/>
<name>A0A1H5J6A3_9FLAO</name>
<feature type="domain" description="M23ase beta-sheet core" evidence="8">
    <location>
        <begin position="279"/>
        <end position="373"/>
    </location>
</feature>
<comment type="cofactor">
    <cofactor evidence="1">
        <name>Zn(2+)</name>
        <dbReference type="ChEBI" id="CHEBI:29105"/>
    </cofactor>
</comment>
<evidence type="ECO:0000259" key="9">
    <source>
        <dbReference type="Pfam" id="PF19425"/>
    </source>
</evidence>
<dbReference type="InterPro" id="IPR045834">
    <property type="entry name" value="Csd3_N2"/>
</dbReference>
<sequence>MRKLSYLLLLMMAITACNDEPKKVEIADNTIEKPAPKIVKEYGYVLNDFEVVRDTVRSGDSFGIILGSHGVNPGKIFQIVEKVKDTFNPRKVVIGKPYVILKENDSAQTPKVFIYENDLINYTVVNLGDSISAYTAKKPVTITKKTVSGVISSSLSEAIEEEGLNYLLAHEMNNIYQWSIDFFRLQKGDRFKLVYNERYINDSIYAGIENIEASVFYHQEKPYYAFNFLTDSISGTREYYDEKARPLQSFFLKAPLNFSRISSRFSPRRYHPVQKRWKAHKGTDYAAPHGTPIWSTANGVVIASSYTAGNGNYVKVKHNGTYTTQYLHMSKRAVKTGQRVKQGDIIGYVGSTGLATGPHVCYRFWVNGRQVDPFRQNLPAAEPIEEKYIPSYFAAIEPLKAELGEIEFQQINTEI</sequence>
<dbReference type="GO" id="GO:0046872">
    <property type="term" value="F:metal ion binding"/>
    <property type="evidence" value="ECO:0007669"/>
    <property type="project" value="UniProtKB-KW"/>
</dbReference>
<evidence type="ECO:0000256" key="1">
    <source>
        <dbReference type="ARBA" id="ARBA00001947"/>
    </source>
</evidence>
<evidence type="ECO:0000256" key="5">
    <source>
        <dbReference type="ARBA" id="ARBA00022801"/>
    </source>
</evidence>
<dbReference type="GO" id="GO:0004222">
    <property type="term" value="F:metalloendopeptidase activity"/>
    <property type="evidence" value="ECO:0007669"/>
    <property type="project" value="TreeGrafter"/>
</dbReference>
<dbReference type="Pfam" id="PF01551">
    <property type="entry name" value="Peptidase_M23"/>
    <property type="match status" value="1"/>
</dbReference>
<dbReference type="InterPro" id="IPR016047">
    <property type="entry name" value="M23ase_b-sheet_dom"/>
</dbReference>
<evidence type="ECO:0000313" key="10">
    <source>
        <dbReference type="EMBL" id="SEE48019.1"/>
    </source>
</evidence>
<evidence type="ECO:0000259" key="8">
    <source>
        <dbReference type="Pfam" id="PF01551"/>
    </source>
</evidence>
<keyword evidence="6" id="KW-0862">Zinc</keyword>
<gene>
    <name evidence="10" type="ORF">SAMN04488034_101642</name>
</gene>
<keyword evidence="4" id="KW-0479">Metal-binding</keyword>
<evidence type="ECO:0000256" key="7">
    <source>
        <dbReference type="ARBA" id="ARBA00023049"/>
    </source>
</evidence>
<dbReference type="PROSITE" id="PS51257">
    <property type="entry name" value="PROKAR_LIPOPROTEIN"/>
    <property type="match status" value="1"/>
</dbReference>
<keyword evidence="3" id="KW-0645">Protease</keyword>
<dbReference type="SUPFAM" id="SSF51261">
    <property type="entry name" value="Duplicated hybrid motif"/>
    <property type="match status" value="1"/>
</dbReference>
<dbReference type="AlphaFoldDB" id="A0A1H5J6A3"/>
<evidence type="ECO:0000256" key="3">
    <source>
        <dbReference type="ARBA" id="ARBA00022670"/>
    </source>
</evidence>
<dbReference type="GO" id="GO:0030313">
    <property type="term" value="C:cell envelope"/>
    <property type="evidence" value="ECO:0007669"/>
    <property type="project" value="UniProtKB-SubCell"/>
</dbReference>
<evidence type="ECO:0000256" key="6">
    <source>
        <dbReference type="ARBA" id="ARBA00022833"/>
    </source>
</evidence>
<dbReference type="Pfam" id="PF19425">
    <property type="entry name" value="Csd3_N2"/>
    <property type="match status" value="1"/>
</dbReference>
<keyword evidence="7" id="KW-0482">Metalloprotease</keyword>
<reference evidence="10 11" key="1">
    <citation type="submission" date="2016-10" db="EMBL/GenBank/DDBJ databases">
        <authorList>
            <person name="de Groot N.N."/>
        </authorList>
    </citation>
    <scope>NUCLEOTIDE SEQUENCE [LARGE SCALE GENOMIC DNA]</scope>
    <source>
        <strain evidence="10 11">DSM 23553</strain>
    </source>
</reference>
<comment type="subcellular location">
    <subcellularLocation>
        <location evidence="2">Cell envelope</location>
    </subcellularLocation>
</comment>
<keyword evidence="5 10" id="KW-0378">Hydrolase</keyword>
<accession>A0A1H5J6A3</accession>
<feature type="domain" description="Csd3-like second N-terminal" evidence="9">
    <location>
        <begin position="144"/>
        <end position="267"/>
    </location>
</feature>
<protein>
    <submittedName>
        <fullName evidence="10">Murein DD-endopeptidase MepM and murein hydrolase activator NlpD, contain LysM domain</fullName>
    </submittedName>
</protein>
<evidence type="ECO:0000256" key="2">
    <source>
        <dbReference type="ARBA" id="ARBA00004196"/>
    </source>
</evidence>
<dbReference type="GO" id="GO:0006508">
    <property type="term" value="P:proteolysis"/>
    <property type="evidence" value="ECO:0007669"/>
    <property type="project" value="UniProtKB-KW"/>
</dbReference>
<dbReference type="RefSeq" id="WP_176763412.1">
    <property type="nucleotide sequence ID" value="NZ_FNGG01000001.1"/>
</dbReference>
<dbReference type="Proteomes" id="UP000199448">
    <property type="component" value="Unassembled WGS sequence"/>
</dbReference>
<dbReference type="PANTHER" id="PTHR21666">
    <property type="entry name" value="PEPTIDASE-RELATED"/>
    <property type="match status" value="1"/>
</dbReference>
<dbReference type="InterPro" id="IPR050570">
    <property type="entry name" value="Cell_wall_metabolism_enzyme"/>
</dbReference>
<dbReference type="CDD" id="cd12797">
    <property type="entry name" value="M23_peptidase"/>
    <property type="match status" value="1"/>
</dbReference>
<dbReference type="InterPro" id="IPR011055">
    <property type="entry name" value="Dup_hybrid_motif"/>
</dbReference>
<dbReference type="EMBL" id="FNUG01000001">
    <property type="protein sequence ID" value="SEE48019.1"/>
    <property type="molecule type" value="Genomic_DNA"/>
</dbReference>